<dbReference type="EMBL" id="CAJPIN010003940">
    <property type="protein sequence ID" value="CAG2056498.1"/>
    <property type="molecule type" value="Genomic_DNA"/>
</dbReference>
<name>A0ABN7NPK8_TIMPD</name>
<evidence type="ECO:0000313" key="3">
    <source>
        <dbReference type="Proteomes" id="UP001153148"/>
    </source>
</evidence>
<comment type="caution">
    <text evidence="2">The sequence shown here is derived from an EMBL/GenBank/DDBJ whole genome shotgun (WGS) entry which is preliminary data.</text>
</comment>
<feature type="non-terminal residue" evidence="2">
    <location>
        <position position="304"/>
    </location>
</feature>
<dbReference type="Proteomes" id="UP001153148">
    <property type="component" value="Unassembled WGS sequence"/>
</dbReference>
<keyword evidence="3" id="KW-1185">Reference proteome</keyword>
<reference evidence="2" key="1">
    <citation type="submission" date="2021-03" db="EMBL/GenBank/DDBJ databases">
        <authorList>
            <person name="Tran Van P."/>
        </authorList>
    </citation>
    <scope>NUCLEOTIDE SEQUENCE</scope>
</reference>
<sequence length="304" mass="34440">HSSTSLHFKQARLSVSGDERSSQQALPGESIVIKESSDNRNPPLHSSLIINLGDNDDEDESNTGLGYCEKAYLKSSFRSVHIIEHSHDNRPKHKVTKPKDRQVWSCSKPNARVIGMGCEITTCSFVTAPLTSHSQPVPDRRKELFLFVTGQFETQRWNRSKVTLFLVSLSQAALEQVQSNLAPRLCHRLHWNRSGATLFLCAPEIFWSSRTVERKWMSYVLVTALRSGHADNTESFDVEMFIGEIRDATGFMGYMTIMLNNSMVELLLSNRFKGRISLEDSTDYVIGTKQIRHRSKIKLLVGRA</sequence>
<gene>
    <name evidence="2" type="ORF">TPAB3V08_LOCUS3489</name>
</gene>
<organism evidence="2 3">
    <name type="scientific">Timema podura</name>
    <name type="common">Walking stick</name>
    <dbReference type="NCBI Taxonomy" id="61482"/>
    <lineage>
        <taxon>Eukaryota</taxon>
        <taxon>Metazoa</taxon>
        <taxon>Ecdysozoa</taxon>
        <taxon>Arthropoda</taxon>
        <taxon>Hexapoda</taxon>
        <taxon>Insecta</taxon>
        <taxon>Pterygota</taxon>
        <taxon>Neoptera</taxon>
        <taxon>Polyneoptera</taxon>
        <taxon>Phasmatodea</taxon>
        <taxon>Timematodea</taxon>
        <taxon>Timematoidea</taxon>
        <taxon>Timematidae</taxon>
        <taxon>Timema</taxon>
    </lineage>
</organism>
<accession>A0ABN7NPK8</accession>
<evidence type="ECO:0000256" key="1">
    <source>
        <dbReference type="SAM" id="MobiDB-lite"/>
    </source>
</evidence>
<feature type="non-terminal residue" evidence="2">
    <location>
        <position position="1"/>
    </location>
</feature>
<protein>
    <submittedName>
        <fullName evidence="2">Uncharacterized protein</fullName>
    </submittedName>
</protein>
<proteinExistence type="predicted"/>
<evidence type="ECO:0000313" key="2">
    <source>
        <dbReference type="EMBL" id="CAG2056498.1"/>
    </source>
</evidence>
<feature type="region of interest" description="Disordered" evidence="1">
    <location>
        <begin position="1"/>
        <end position="46"/>
    </location>
</feature>